<dbReference type="NCBIfam" id="TIGR03012">
    <property type="entry name" value="sulf_tusD_dsrE"/>
    <property type="match status" value="1"/>
</dbReference>
<dbReference type="AlphaFoldDB" id="A0A7Z0V0P4"/>
<evidence type="ECO:0000256" key="1">
    <source>
        <dbReference type="ARBA" id="ARBA00004496"/>
    </source>
</evidence>
<dbReference type="InterPro" id="IPR003787">
    <property type="entry name" value="Sulphur_relay_DsrE/F-like"/>
</dbReference>
<dbReference type="Gene3D" id="3.40.1260.10">
    <property type="entry name" value="DsrEFH-like"/>
    <property type="match status" value="1"/>
</dbReference>
<dbReference type="GO" id="GO:0016783">
    <property type="term" value="F:sulfurtransferase activity"/>
    <property type="evidence" value="ECO:0007669"/>
    <property type="project" value="InterPro"/>
</dbReference>
<dbReference type="Proteomes" id="UP000078446">
    <property type="component" value="Unassembled WGS sequence"/>
</dbReference>
<evidence type="ECO:0000256" key="3">
    <source>
        <dbReference type="ARBA" id="ARBA00022490"/>
    </source>
</evidence>
<evidence type="ECO:0000313" key="6">
    <source>
        <dbReference type="Proteomes" id="UP000078446"/>
    </source>
</evidence>
<dbReference type="SUPFAM" id="SSF75169">
    <property type="entry name" value="DsrEFH-like"/>
    <property type="match status" value="1"/>
</dbReference>
<protein>
    <submittedName>
        <fullName evidence="5">tRNA 5-methylaminomethyl-2-thiouridine synthase TusD</fullName>
    </submittedName>
</protein>
<evidence type="ECO:0000256" key="2">
    <source>
        <dbReference type="ARBA" id="ARBA00007067"/>
    </source>
</evidence>
<reference evidence="5 6" key="1">
    <citation type="journal article" date="2016" name="Genome Biol. Evol.">
        <title>Comparative Genomic Analyses of the Moraxella catarrhalis Serosensitive and Seroresistant Lineages Demonstrate Their Independent Evolution.</title>
        <authorList>
            <person name="Earl J.P."/>
            <person name="de Vries S.P."/>
            <person name="Ahmed A."/>
            <person name="Powell E."/>
            <person name="Schultz M.P."/>
            <person name="Hermans P.W."/>
            <person name="Hill D.J."/>
            <person name="Zhou Z."/>
            <person name="Constantinidou C.I."/>
            <person name="Hu F.Z."/>
            <person name="Bootsma H.J."/>
            <person name="Ehrlich G.D."/>
        </authorList>
    </citation>
    <scope>NUCLEOTIDE SEQUENCE [LARGE SCALE GENOMIC DNA]</scope>
    <source>
        <strain evidence="5 6">Z7574</strain>
    </source>
</reference>
<keyword evidence="3" id="KW-0963">Cytoplasm</keyword>
<gene>
    <name evidence="5" type="ORF">AO382_0401</name>
</gene>
<comment type="subcellular location">
    <subcellularLocation>
        <location evidence="1">Cytoplasm</location>
    </subcellularLocation>
</comment>
<comment type="similarity">
    <text evidence="2">Belongs to the DsrE/TusD family.</text>
</comment>
<organism evidence="5 6">
    <name type="scientific">Moraxella catarrhalis</name>
    <name type="common">Branhamella catarrhalis</name>
    <dbReference type="NCBI Taxonomy" id="480"/>
    <lineage>
        <taxon>Bacteria</taxon>
        <taxon>Pseudomonadati</taxon>
        <taxon>Pseudomonadota</taxon>
        <taxon>Gammaproteobacteria</taxon>
        <taxon>Moraxellales</taxon>
        <taxon>Moraxellaceae</taxon>
        <taxon>Moraxella</taxon>
    </lineage>
</organism>
<dbReference type="GO" id="GO:0097163">
    <property type="term" value="F:sulfur carrier activity"/>
    <property type="evidence" value="ECO:0007669"/>
    <property type="project" value="TreeGrafter"/>
</dbReference>
<accession>A0A7Z0V0P4</accession>
<comment type="caution">
    <text evidence="5">The sequence shown here is derived from an EMBL/GenBank/DDBJ whole genome shotgun (WGS) entry which is preliminary data.</text>
</comment>
<dbReference type="InterPro" id="IPR027396">
    <property type="entry name" value="DsrEFH-like"/>
</dbReference>
<dbReference type="GO" id="GO:1990228">
    <property type="term" value="C:sulfurtransferase complex"/>
    <property type="evidence" value="ECO:0007669"/>
    <property type="project" value="TreeGrafter"/>
</dbReference>
<dbReference type="PANTHER" id="PTHR34874:SF3">
    <property type="entry name" value="SULFURTRANSFERASE TUSD"/>
    <property type="match status" value="1"/>
</dbReference>
<evidence type="ECO:0000313" key="5">
    <source>
        <dbReference type="EMBL" id="OAV02035.1"/>
    </source>
</evidence>
<name>A0A7Z0V0P4_MORCA</name>
<dbReference type="GO" id="GO:0002143">
    <property type="term" value="P:tRNA wobble position uridine thiolation"/>
    <property type="evidence" value="ECO:0007669"/>
    <property type="project" value="TreeGrafter"/>
</dbReference>
<proteinExistence type="inferred from homology"/>
<dbReference type="InterPro" id="IPR017463">
    <property type="entry name" value="Sulphur_relay_TusD/DsrE"/>
</dbReference>
<sequence>MTLLLVTSSPHSHAGKLAVEYAAKQLHLGNPISVFFYGDGAYTANRLIWQTADVPSVAKQWQVLANDHGIALPVCVSTALARGVCDAQNAARHGLTGDNLLPPFSLVGLSELAMMIDDASSVVQF</sequence>
<dbReference type="RefSeq" id="WP_064617912.1">
    <property type="nucleotide sequence ID" value="NZ_LXHE01000002.1"/>
</dbReference>
<keyword evidence="4" id="KW-0808">Transferase</keyword>
<dbReference type="PANTHER" id="PTHR34874">
    <property type="entry name" value="PROTEIN YCHN"/>
    <property type="match status" value="1"/>
</dbReference>
<dbReference type="EMBL" id="LXHE01000002">
    <property type="protein sequence ID" value="OAV02035.1"/>
    <property type="molecule type" value="Genomic_DNA"/>
</dbReference>
<evidence type="ECO:0000256" key="4">
    <source>
        <dbReference type="ARBA" id="ARBA00022679"/>
    </source>
</evidence>
<dbReference type="Pfam" id="PF02635">
    <property type="entry name" value="DsrE"/>
    <property type="match status" value="1"/>
</dbReference>